<protein>
    <submittedName>
        <fullName evidence="2">Uncharacterized protein</fullName>
    </submittedName>
</protein>
<dbReference type="EMBL" id="LR798286">
    <property type="protein sequence ID" value="CAB5221045.1"/>
    <property type="molecule type" value="Genomic_DNA"/>
</dbReference>
<dbReference type="Pfam" id="PF21628">
    <property type="entry name" value="Gp10-like"/>
    <property type="match status" value="1"/>
</dbReference>
<reference evidence="2" key="1">
    <citation type="submission" date="2020-05" db="EMBL/GenBank/DDBJ databases">
        <authorList>
            <person name="Chiriac C."/>
            <person name="Salcher M."/>
            <person name="Ghai R."/>
            <person name="Kavagutti S V."/>
        </authorList>
    </citation>
    <scope>NUCLEOTIDE SEQUENCE</scope>
</reference>
<accession>A0A6J7WW16</accession>
<name>A0A6J7WW16_9CAUD</name>
<sequence>MATKPALVDMAYTKADKKEEAKEYAVGPGGQIADYPWGLCLSLEKKELDKLGIKQLPQVGGEFHFVAVAKVTSVNQSAREGQDEESRVGLQITMMQVVLEESAAEEKAEKKETPKTEARETPSILSSYKG</sequence>
<dbReference type="InterPro" id="IPR049302">
    <property type="entry name" value="Gp10-like"/>
</dbReference>
<gene>
    <name evidence="2" type="ORF">UFOVP241_68</name>
</gene>
<evidence type="ECO:0000313" key="2">
    <source>
        <dbReference type="EMBL" id="CAB5221045.1"/>
    </source>
</evidence>
<organism evidence="2">
    <name type="scientific">uncultured Caudovirales phage</name>
    <dbReference type="NCBI Taxonomy" id="2100421"/>
    <lineage>
        <taxon>Viruses</taxon>
        <taxon>Duplodnaviria</taxon>
        <taxon>Heunggongvirae</taxon>
        <taxon>Uroviricota</taxon>
        <taxon>Caudoviricetes</taxon>
        <taxon>Peduoviridae</taxon>
        <taxon>Maltschvirus</taxon>
        <taxon>Maltschvirus maltsch</taxon>
    </lineage>
</organism>
<feature type="compositionally biased region" description="Basic and acidic residues" evidence="1">
    <location>
        <begin position="104"/>
        <end position="120"/>
    </location>
</feature>
<evidence type="ECO:0000256" key="1">
    <source>
        <dbReference type="SAM" id="MobiDB-lite"/>
    </source>
</evidence>
<proteinExistence type="predicted"/>
<feature type="region of interest" description="Disordered" evidence="1">
    <location>
        <begin position="103"/>
        <end position="130"/>
    </location>
</feature>